<dbReference type="Pfam" id="PF04445">
    <property type="entry name" value="SAM_MT"/>
    <property type="match status" value="1"/>
</dbReference>
<accession>A0A1V4ERT0</accession>
<dbReference type="PANTHER" id="PTHR36112">
    <property type="entry name" value="RIBOSOMAL RNA SMALL SUBUNIT METHYLTRANSFERASE J"/>
    <property type="match status" value="1"/>
</dbReference>
<comment type="caution">
    <text evidence="1">The sequence shown here is derived from an EMBL/GenBank/DDBJ whole genome shotgun (WGS) entry which is preliminary data.</text>
</comment>
<dbReference type="InterPro" id="IPR007536">
    <property type="entry name" value="16SrRNA_methylTrfase_J"/>
</dbReference>
<sequence>MTTSANGALRQEGRARHIAKQYHLRFVARTKRPLALFLKDEGVDTAIVIGDDPRVALFDGVSLHGFFYHPGISLPRVKAMEKGEMDRFVELCGVRRGDHVWDGTAGLCSEATLLAAAVGEEGQVTATEAHFLTYLVVREGLAAYHSSSPQFNSAIRRIALRFGVWQEQVRMDATKRPDIFYLDPMFEQTINRSSGMQALKPYTVPACFSRADLDLARGFARRRLIVKTRRHSAWLRAVQPDELHESARIAYAVFYAAPSQEGGSI</sequence>
<evidence type="ECO:0000313" key="1">
    <source>
        <dbReference type="EMBL" id="OPG15601.1"/>
    </source>
</evidence>
<dbReference type="SUPFAM" id="SSF53335">
    <property type="entry name" value="S-adenosyl-L-methionine-dependent methyltransferases"/>
    <property type="match status" value="1"/>
</dbReference>
<dbReference type="Gene3D" id="3.40.50.150">
    <property type="entry name" value="Vaccinia Virus protein VP39"/>
    <property type="match status" value="1"/>
</dbReference>
<dbReference type="AlphaFoldDB" id="A0A1V4ERT0"/>
<protein>
    <recommendedName>
        <fullName evidence="3">SAM-dependent methyltransferase</fullName>
    </recommendedName>
</protein>
<keyword evidence="2" id="KW-1185">Reference proteome</keyword>
<organism evidence="1 2">
    <name type="scientific">Ferroacidibacillus organovorans</name>
    <dbReference type="NCBI Taxonomy" id="1765683"/>
    <lineage>
        <taxon>Bacteria</taxon>
        <taxon>Bacillati</taxon>
        <taxon>Bacillota</taxon>
        <taxon>Bacilli</taxon>
        <taxon>Bacillales</taxon>
        <taxon>Alicyclobacillaceae</taxon>
        <taxon>Ferroacidibacillus</taxon>
    </lineage>
</organism>
<dbReference type="Proteomes" id="UP000190229">
    <property type="component" value="Unassembled WGS sequence"/>
</dbReference>
<dbReference type="InterPro" id="IPR029063">
    <property type="entry name" value="SAM-dependent_MTases_sf"/>
</dbReference>
<evidence type="ECO:0008006" key="3">
    <source>
        <dbReference type="Google" id="ProtNLM"/>
    </source>
</evidence>
<reference evidence="1 2" key="1">
    <citation type="submission" date="2017-02" db="EMBL/GenBank/DDBJ databases">
        <title>Draft genome of Acidibacillus ferrooxidans Huett2.</title>
        <authorList>
            <person name="Schopf S."/>
        </authorList>
    </citation>
    <scope>NUCLEOTIDE SEQUENCE [LARGE SCALE GENOMIC DNA]</scope>
    <source>
        <strain evidence="1 2">Huett2</strain>
    </source>
</reference>
<dbReference type="PANTHER" id="PTHR36112:SF1">
    <property type="entry name" value="RIBOSOMAL RNA SMALL SUBUNIT METHYLTRANSFERASE J"/>
    <property type="match status" value="1"/>
</dbReference>
<name>A0A1V4ERT0_9BACL</name>
<gene>
    <name evidence="1" type="ORF">B2M26_11105</name>
</gene>
<evidence type="ECO:0000313" key="2">
    <source>
        <dbReference type="Proteomes" id="UP000190229"/>
    </source>
</evidence>
<proteinExistence type="predicted"/>
<dbReference type="GO" id="GO:0008990">
    <property type="term" value="F:rRNA (guanine-N2-)-methyltransferase activity"/>
    <property type="evidence" value="ECO:0007669"/>
    <property type="project" value="InterPro"/>
</dbReference>
<dbReference type="EMBL" id="MWPS01000027">
    <property type="protein sequence ID" value="OPG15601.1"/>
    <property type="molecule type" value="Genomic_DNA"/>
</dbReference>